<dbReference type="Pfam" id="PF12770">
    <property type="entry name" value="CHAT"/>
    <property type="match status" value="1"/>
</dbReference>
<name>A0A975BH58_9BACT</name>
<dbReference type="Proteomes" id="UP000663722">
    <property type="component" value="Chromosome"/>
</dbReference>
<dbReference type="KEGG" id="dmm:dnm_013420"/>
<keyword evidence="3" id="KW-1185">Reference proteome</keyword>
<dbReference type="RefSeq" id="WP_207681434.1">
    <property type="nucleotide sequence ID" value="NZ_CP061800.1"/>
</dbReference>
<evidence type="ECO:0000313" key="2">
    <source>
        <dbReference type="EMBL" id="QTA85337.1"/>
    </source>
</evidence>
<feature type="domain" description="CHAT" evidence="1">
    <location>
        <begin position="5"/>
        <end position="80"/>
    </location>
</feature>
<dbReference type="InterPro" id="IPR024983">
    <property type="entry name" value="CHAT_dom"/>
</dbReference>
<evidence type="ECO:0000313" key="3">
    <source>
        <dbReference type="Proteomes" id="UP000663722"/>
    </source>
</evidence>
<protein>
    <submittedName>
        <fullName evidence="2">CHAT domain-containing protein</fullName>
    </submittedName>
</protein>
<reference evidence="2" key="1">
    <citation type="journal article" date="2021" name="Microb. Physiol.">
        <title>Proteogenomic Insights into the Physiology of Marine, Sulfate-Reducing, Filamentous Desulfonema limicola and Desulfonema magnum.</title>
        <authorList>
            <person name="Schnaars V."/>
            <person name="Wohlbrand L."/>
            <person name="Scheve S."/>
            <person name="Hinrichs C."/>
            <person name="Reinhardt R."/>
            <person name="Rabus R."/>
        </authorList>
    </citation>
    <scope>NUCLEOTIDE SEQUENCE</scope>
    <source>
        <strain evidence="2">4be13</strain>
    </source>
</reference>
<gene>
    <name evidence="2" type="ORF">dnm_013420</name>
</gene>
<evidence type="ECO:0000259" key="1">
    <source>
        <dbReference type="Pfam" id="PF12770"/>
    </source>
</evidence>
<dbReference type="AlphaFoldDB" id="A0A975BH58"/>
<accession>A0A975BH58</accession>
<sequence>MLTTICLATCESAKTDSPQGFLGIAPKIVQKGVPAVVAMRYQVLVSTAEIFLEEFYNAITERKPVDWAVQWARNQVSSDAGLDNREFATPVLFMRADDGNIF</sequence>
<organism evidence="2 3">
    <name type="scientific">Desulfonema magnum</name>
    <dbReference type="NCBI Taxonomy" id="45655"/>
    <lineage>
        <taxon>Bacteria</taxon>
        <taxon>Pseudomonadati</taxon>
        <taxon>Thermodesulfobacteriota</taxon>
        <taxon>Desulfobacteria</taxon>
        <taxon>Desulfobacterales</taxon>
        <taxon>Desulfococcaceae</taxon>
        <taxon>Desulfonema</taxon>
    </lineage>
</organism>
<dbReference type="EMBL" id="CP061800">
    <property type="protein sequence ID" value="QTA85337.1"/>
    <property type="molecule type" value="Genomic_DNA"/>
</dbReference>
<proteinExistence type="predicted"/>